<dbReference type="PANTHER" id="PTHR47396:SF1">
    <property type="entry name" value="ATP-DEPENDENT HELICASE IRC3-RELATED"/>
    <property type="match status" value="1"/>
</dbReference>
<keyword evidence="4" id="KW-0378">Hydrolase</keyword>
<dbReference type="GeneID" id="92988600"/>
<dbReference type="Gene3D" id="3.40.50.150">
    <property type="entry name" value="Vaccinia Virus protein VP39"/>
    <property type="match status" value="1"/>
</dbReference>
<dbReference type="EMBL" id="WDBZ01000001">
    <property type="protein sequence ID" value="KAB6457484.1"/>
    <property type="molecule type" value="Genomic_DNA"/>
</dbReference>
<evidence type="ECO:0000259" key="3">
    <source>
        <dbReference type="PROSITE" id="PS51192"/>
    </source>
</evidence>
<dbReference type="PRINTS" id="PR00507">
    <property type="entry name" value="N12N6MTFRASE"/>
</dbReference>
<dbReference type="Pfam" id="PF13156">
    <property type="entry name" value="Mrr_cat_2"/>
    <property type="match status" value="1"/>
</dbReference>
<dbReference type="GO" id="GO:0008170">
    <property type="term" value="F:N-methyltransferase activity"/>
    <property type="evidence" value="ECO:0007669"/>
    <property type="project" value="InterPro"/>
</dbReference>
<keyword evidence="4" id="KW-0067">ATP-binding</keyword>
<keyword evidence="2" id="KW-0680">Restriction system</keyword>
<dbReference type="GO" id="GO:0003677">
    <property type="term" value="F:DNA binding"/>
    <property type="evidence" value="ECO:0007669"/>
    <property type="project" value="InterPro"/>
</dbReference>
<reference evidence="6 7" key="2">
    <citation type="submission" date="2019-09" db="EMBL/GenBank/DDBJ databases">
        <title>Commensal-derived Metabolites Govern Vibrio cholerae Pathogenesis in Host.</title>
        <authorList>
            <person name="Yoon S.S."/>
            <person name="Yoon M.Y."/>
        </authorList>
    </citation>
    <scope>NUCLEOTIDE SEQUENCE [LARGE SCALE GENOMIC DNA]</scope>
    <source>
        <strain evidence="6 7">VIC01</strain>
    </source>
</reference>
<dbReference type="SUPFAM" id="SSF52980">
    <property type="entry name" value="Restriction endonuclease-like"/>
    <property type="match status" value="1"/>
</dbReference>
<organism evidence="6 7">
    <name type="scientific">Phocaeicola vulgatus</name>
    <name type="common">Bacteroides vulgatus</name>
    <dbReference type="NCBI Taxonomy" id="821"/>
    <lineage>
        <taxon>Bacteria</taxon>
        <taxon>Pseudomonadati</taxon>
        <taxon>Bacteroidota</taxon>
        <taxon>Bacteroidia</taxon>
        <taxon>Bacteroidales</taxon>
        <taxon>Bacteroidaceae</taxon>
        <taxon>Phocaeicola</taxon>
    </lineage>
</organism>
<evidence type="ECO:0000313" key="9">
    <source>
        <dbReference type="Proteomes" id="UP000483142"/>
    </source>
</evidence>
<dbReference type="Pfam" id="PF18135">
    <property type="entry name" value="Type_ISP_C"/>
    <property type="match status" value="1"/>
</dbReference>
<dbReference type="Pfam" id="PF22240">
    <property type="entry name" value="ISP_coupler"/>
    <property type="match status" value="1"/>
</dbReference>
<dbReference type="GO" id="GO:0009307">
    <property type="term" value="P:DNA restriction-modification system"/>
    <property type="evidence" value="ECO:0007669"/>
    <property type="project" value="UniProtKB-KW"/>
</dbReference>
<dbReference type="InterPro" id="IPR029063">
    <property type="entry name" value="SAM-dependent_MTases_sf"/>
</dbReference>
<dbReference type="InterPro" id="IPR053980">
    <property type="entry name" value="ISP_coupler"/>
</dbReference>
<dbReference type="InterPro" id="IPR002052">
    <property type="entry name" value="DNA_methylase_N6_adenine_CS"/>
</dbReference>
<dbReference type="Pfam" id="PF02384">
    <property type="entry name" value="N6_Mtase"/>
    <property type="match status" value="1"/>
</dbReference>
<dbReference type="CDD" id="cd18785">
    <property type="entry name" value="SF2_C"/>
    <property type="match status" value="1"/>
</dbReference>
<evidence type="ECO:0000256" key="1">
    <source>
        <dbReference type="ARBA" id="ARBA00006594"/>
    </source>
</evidence>
<dbReference type="InterPro" id="IPR011335">
    <property type="entry name" value="Restrct_endonuc-II-like"/>
</dbReference>
<dbReference type="Proteomes" id="UP000326091">
    <property type="component" value="Chromosome"/>
</dbReference>
<name>A0A5P3ATQ7_PHOVU</name>
<dbReference type="InterPro" id="IPR050742">
    <property type="entry name" value="Helicase_Restrict-Modif_Enz"/>
</dbReference>
<keyword evidence="4" id="KW-0347">Helicase</keyword>
<dbReference type="PROSITE" id="PS00092">
    <property type="entry name" value="N6_MTASE"/>
    <property type="match status" value="1"/>
</dbReference>
<dbReference type="GO" id="GO:0005524">
    <property type="term" value="F:ATP binding"/>
    <property type="evidence" value="ECO:0007669"/>
    <property type="project" value="InterPro"/>
</dbReference>
<reference evidence="8 9" key="1">
    <citation type="journal article" date="2019" name="Nat. Med.">
        <title>A library of human gut bacterial isolates paired with longitudinal multiomics data enables mechanistic microbiome research.</title>
        <authorList>
            <person name="Poyet M."/>
            <person name="Groussin M."/>
            <person name="Gibbons S.M."/>
            <person name="Avila-Pacheco J."/>
            <person name="Jiang X."/>
            <person name="Kearney S.M."/>
            <person name="Perrotta A.R."/>
            <person name="Berdy B."/>
            <person name="Zhao S."/>
            <person name="Lieberman T.D."/>
            <person name="Swanson P.K."/>
            <person name="Smith M."/>
            <person name="Roesemann S."/>
            <person name="Alexander J.E."/>
            <person name="Rich S.A."/>
            <person name="Livny J."/>
            <person name="Vlamakis H."/>
            <person name="Clish C."/>
            <person name="Bullock K."/>
            <person name="Deik A."/>
            <person name="Scott J."/>
            <person name="Pierce K.A."/>
            <person name="Xavier R.J."/>
            <person name="Alm E.J."/>
        </authorList>
    </citation>
    <scope>NUCLEOTIDE SEQUENCE [LARGE SCALE GENOMIC DNA]</scope>
    <source>
        <strain evidence="5 8">BIOML-A140</strain>
        <strain evidence="4 9">BIOML-A141</strain>
    </source>
</reference>
<evidence type="ECO:0000313" key="7">
    <source>
        <dbReference type="Proteomes" id="UP000326091"/>
    </source>
</evidence>
<dbReference type="RefSeq" id="WP_004295683.1">
    <property type="nucleotide sequence ID" value="NZ_CAXTGH010000007.1"/>
</dbReference>
<comment type="similarity">
    <text evidence="1">Belongs to the N(4)/N(6)-methyltransferase family.</text>
</comment>
<dbReference type="GO" id="GO:0032259">
    <property type="term" value="P:methylation"/>
    <property type="evidence" value="ECO:0007669"/>
    <property type="project" value="InterPro"/>
</dbReference>
<dbReference type="InterPro" id="IPR003356">
    <property type="entry name" value="DNA_methylase_A-5"/>
</dbReference>
<dbReference type="SUPFAM" id="SSF53335">
    <property type="entry name" value="S-adenosyl-L-methionine-dependent methyltransferases"/>
    <property type="match status" value="1"/>
</dbReference>
<evidence type="ECO:0000313" key="5">
    <source>
        <dbReference type="EMBL" id="KAB6482003.1"/>
    </source>
</evidence>
<keyword evidence="4" id="KW-0547">Nucleotide-binding</keyword>
<dbReference type="Pfam" id="PF00271">
    <property type="entry name" value="Helicase_C"/>
    <property type="match status" value="1"/>
</dbReference>
<dbReference type="SUPFAM" id="SSF52540">
    <property type="entry name" value="P-loop containing nucleoside triphosphate hydrolases"/>
    <property type="match status" value="1"/>
</dbReference>
<dbReference type="GO" id="GO:0016787">
    <property type="term" value="F:hydrolase activity"/>
    <property type="evidence" value="ECO:0007669"/>
    <property type="project" value="InterPro"/>
</dbReference>
<sequence length="1651" mass="187643">MTFNDILHKFRSESFTQKDKGTQFERLMRSWLLSDPRYSNLTKVWLWDDFPSRADLGGKDTGIDLVARTEEGDYWAIQCKCYKEDSVIDKPAVDSFLATSSRQFKDPETLQTTSFAKRMWISTTNHWGKNAEDAIQNQNPPFNRVGLVDLQNSPVDWQLLIDGLKGKEAMLPGKQPREHQLRAMSAAHAYFQEHDRGKLIMACGTGKTYTALKIAEDLLNNKGLVLFMVPSISLLGQSLNAWCADAVNPIKGICICSDSRASRKIKKDFDDTQDSVVDLAVPATTNPKSIAKQLKLYRNHNGLTVVFSTYQSIEAIHAAQHEILKETAGTYGKFDLIVCDEAHRTTGVKLSDRDESNFTKIHDAEYIKGNKRLYMTATPRLYGQSAKIKASEKDAILCSMDDPKLYGEEFFRVNFSYAVEHGLLTDYKVLVLTVNEDDLPDNILSDIKDPNNVELNFDDTSKLIGIVNGLSKIIRGDKHATWDADPTVMHRAIAFCSAIGNNHSPGTSVNTAEVLPTICEKYRDSISTEEREHVVEVQARHIDGSMNSQARNEQLAWLADENIGENECRVLTNVRCLSEGIDVPALDAVLFLSSRNSQVDVVQSVGRVMRNFRKGQPDEKKYGYIIIPIVVPSDVKPEDALNNNTYFSTVWSILNALRSHDDHFNAEVNKIALNKNRTSKVVVGGPGIGHNAISDKQDQQDAQHIEDAEVARQLQLRFGEMQSGIYAKLVEKCGDRLYWENWSKKVGLIAKKFIERISKLVSTVPAIKSEFDIFVKGLQNNLNPSVDEGQAIEMLAQHLISQPVFDALFADYNFVNNNAVSHSMHKMIEQLETVGGFEKDTTELESFYESVRVNVGNIDNLEGKQTIIKNLYEKFFKGAFPLTVEKLGIVYTPVECVDFIIHSVNDILKREFNTSLSDENVHILDPFTGTGTFITRLLQSGLIKPEDMERKYRNEIHCNEIVLLAYYIADVNIEAVYHDLMKPDHYVNYDGICLTDTFQLAETKQQSLSQEFFKENSEGVLRQKKAPIRVIIGNPPYSIGQKSANDNAANMTYPVLDKRVSDTYAAKSSANLTKALYDSYIKAFRWATDRIADNSDGGIVAFISNGSWLDGNAQDGFRACLESEFTDIYVLNLRGNQRTSGELSRKEGGKIFGGGSRTPITITILVKNPAKNSKAATIHYHDIGDYLTREQKLNFIKKFKSVHGRTLDWEVINPTEKHDWINQRDGIFDQLIPVAPEKKFKIDEQSFFSTLSLGIATNKDTFLYDFSKESLCNKIESLISFYNSERMKLALNANYELQTDPTKIVWTDMFKNSAKKQEIFKLDYSRFVESCYRPFTKQNFIFQKDLIQRTYQQLRLFPTGITSNKLICVSGIGVTKDFSCIITDQLPDLELIGKSQCFPLYWYEERKDIQGSLFDTDESKDRYKRHDGITDWILKEVRKRFGNSKAITKEHIFYYVYGILHSPQYRERFAADLKKSLPRIPIVDNVEDFMAFYKAGKALADLHLNYEQVPPCPDVTPKVADAVFEEDSAEKPFAYTKYSHFFVDKMTFPKVRNEKGKLVPDKSRIIYNDHITIENIPAKAYEYIVNGKSAIEWIMERYAVSQDSKSLIINDPNEWSREHKNPTYIYDLLLSVINLSVQTVDIVNSLPKLKF</sequence>
<dbReference type="Gene3D" id="3.40.1350.10">
    <property type="match status" value="1"/>
</dbReference>
<dbReference type="Proteomes" id="UP000483142">
    <property type="component" value="Unassembled WGS sequence"/>
</dbReference>
<evidence type="ECO:0000313" key="4">
    <source>
        <dbReference type="EMBL" id="KAB6457484.1"/>
    </source>
</evidence>
<dbReference type="Proteomes" id="UP000468344">
    <property type="component" value="Unassembled WGS sequence"/>
</dbReference>
<dbReference type="InterPro" id="IPR027417">
    <property type="entry name" value="P-loop_NTPase"/>
</dbReference>
<dbReference type="GO" id="GO:0004386">
    <property type="term" value="F:helicase activity"/>
    <property type="evidence" value="ECO:0007669"/>
    <property type="project" value="UniProtKB-KW"/>
</dbReference>
<dbReference type="PROSITE" id="PS51192">
    <property type="entry name" value="HELICASE_ATP_BIND_1"/>
    <property type="match status" value="1"/>
</dbReference>
<proteinExistence type="inferred from homology"/>
<feature type="domain" description="Helicase ATP-binding" evidence="3">
    <location>
        <begin position="188"/>
        <end position="397"/>
    </location>
</feature>
<dbReference type="InterPro" id="IPR006935">
    <property type="entry name" value="Helicase/UvrB_N"/>
</dbReference>
<accession>A0A5P3ATQ7</accession>
<dbReference type="SMART" id="SM00487">
    <property type="entry name" value="DEXDc"/>
    <property type="match status" value="1"/>
</dbReference>
<dbReference type="CDD" id="cd22333">
    <property type="entry name" value="LlaBIII_nuclease-like"/>
    <property type="match status" value="1"/>
</dbReference>
<evidence type="ECO:0000313" key="6">
    <source>
        <dbReference type="EMBL" id="QEW36464.1"/>
    </source>
</evidence>
<dbReference type="InterPro" id="IPR001650">
    <property type="entry name" value="Helicase_C-like"/>
</dbReference>
<dbReference type="InterPro" id="IPR041635">
    <property type="entry name" value="Type_ISP_LLaBIII_C"/>
</dbReference>
<dbReference type="PANTHER" id="PTHR47396">
    <property type="entry name" value="TYPE I RESTRICTION ENZYME ECOKI R PROTEIN"/>
    <property type="match status" value="1"/>
</dbReference>
<dbReference type="Pfam" id="PF04851">
    <property type="entry name" value="ResIII"/>
    <property type="match status" value="1"/>
</dbReference>
<dbReference type="InterPro" id="IPR014001">
    <property type="entry name" value="Helicase_ATP-bd"/>
</dbReference>
<dbReference type="EMBL" id="WDBY01000001">
    <property type="protein sequence ID" value="KAB6482003.1"/>
    <property type="molecule type" value="Genomic_DNA"/>
</dbReference>
<evidence type="ECO:0000256" key="2">
    <source>
        <dbReference type="ARBA" id="ARBA00022747"/>
    </source>
</evidence>
<dbReference type="Gene3D" id="3.40.50.300">
    <property type="entry name" value="P-loop containing nucleotide triphosphate hydrolases"/>
    <property type="match status" value="2"/>
</dbReference>
<dbReference type="GO" id="GO:0005829">
    <property type="term" value="C:cytosol"/>
    <property type="evidence" value="ECO:0007669"/>
    <property type="project" value="TreeGrafter"/>
</dbReference>
<gene>
    <name evidence="5" type="ORF">GAZ06_00450</name>
    <name evidence="4" type="ORF">GAZ09_00450</name>
    <name evidence="6" type="ORF">VIC01_02016</name>
</gene>
<protein>
    <submittedName>
        <fullName evidence="4">DEAD/DEAH box helicase</fullName>
    </submittedName>
</protein>
<dbReference type="SMART" id="SM00490">
    <property type="entry name" value="HELICc"/>
    <property type="match status" value="1"/>
</dbReference>
<dbReference type="InterPro" id="IPR039442">
    <property type="entry name" value="Mrr-like_dom"/>
</dbReference>
<dbReference type="InterPro" id="IPR011856">
    <property type="entry name" value="tRNA_endonuc-like_dom_sf"/>
</dbReference>
<dbReference type="REBASE" id="358276">
    <property type="entry name" value="BvuVIC01ORF2016P"/>
</dbReference>
<dbReference type="EMBL" id="CP043529">
    <property type="protein sequence ID" value="QEW36464.1"/>
    <property type="molecule type" value="Genomic_DNA"/>
</dbReference>
<evidence type="ECO:0000313" key="8">
    <source>
        <dbReference type="Proteomes" id="UP000468344"/>
    </source>
</evidence>